<keyword evidence="15 25" id="KW-0675">Receptor</keyword>
<feature type="domain" description="Protein kinase" evidence="22">
    <location>
        <begin position="554"/>
        <end position="805"/>
    </location>
</feature>
<evidence type="ECO:0000256" key="9">
    <source>
        <dbReference type="ARBA" id="ARBA00022777"/>
    </source>
</evidence>
<evidence type="ECO:0000256" key="1">
    <source>
        <dbReference type="ARBA" id="ARBA00004167"/>
    </source>
</evidence>
<dbReference type="PANTHER" id="PTHR24416:SF550">
    <property type="entry name" value="FIBROBLAST GROWTH FACTOR RECEPTOR HOMOLOG 1-RELATED"/>
    <property type="match status" value="1"/>
</dbReference>
<feature type="domain" description="Ig-like" evidence="23">
    <location>
        <begin position="43"/>
        <end position="155"/>
    </location>
</feature>
<name>A0A3Q0INV1_DIACI</name>
<dbReference type="InterPro" id="IPR050122">
    <property type="entry name" value="RTK"/>
</dbReference>
<keyword evidence="17" id="KW-0393">Immunoglobulin domain</keyword>
<evidence type="ECO:0000256" key="5">
    <source>
        <dbReference type="ARBA" id="ARBA00022692"/>
    </source>
</evidence>
<dbReference type="EC" id="2.7.10.1" evidence="2"/>
<evidence type="ECO:0000256" key="11">
    <source>
        <dbReference type="ARBA" id="ARBA00022989"/>
    </source>
</evidence>
<dbReference type="PROSITE" id="PS50011">
    <property type="entry name" value="PROTEIN_KINASE_DOM"/>
    <property type="match status" value="1"/>
</dbReference>
<dbReference type="Proteomes" id="UP000079169">
    <property type="component" value="Unplaced"/>
</dbReference>
<accession>A0A3Q0INV1</accession>
<dbReference type="InterPro" id="IPR013783">
    <property type="entry name" value="Ig-like_fold"/>
</dbReference>
<dbReference type="InterPro" id="IPR007110">
    <property type="entry name" value="Ig-like_dom"/>
</dbReference>
<dbReference type="Gene3D" id="1.10.510.10">
    <property type="entry name" value="Transferase(Phosphotransferase) domain 1"/>
    <property type="match status" value="1"/>
</dbReference>
<dbReference type="InterPro" id="IPR036179">
    <property type="entry name" value="Ig-like_dom_sf"/>
</dbReference>
<evidence type="ECO:0000259" key="22">
    <source>
        <dbReference type="PROSITE" id="PS50011"/>
    </source>
</evidence>
<keyword evidence="9" id="KW-0418">Kinase</keyword>
<evidence type="ECO:0000256" key="16">
    <source>
        <dbReference type="ARBA" id="ARBA00023180"/>
    </source>
</evidence>
<dbReference type="SMART" id="SM00219">
    <property type="entry name" value="TyrKc"/>
    <property type="match status" value="1"/>
</dbReference>
<evidence type="ECO:0000313" key="24">
    <source>
        <dbReference type="Proteomes" id="UP000079169"/>
    </source>
</evidence>
<dbReference type="SMART" id="SM00409">
    <property type="entry name" value="IG"/>
    <property type="match status" value="4"/>
</dbReference>
<evidence type="ECO:0000256" key="8">
    <source>
        <dbReference type="ARBA" id="ARBA00022741"/>
    </source>
</evidence>
<dbReference type="SUPFAM" id="SSF48726">
    <property type="entry name" value="Immunoglobulin"/>
    <property type="match status" value="4"/>
</dbReference>
<dbReference type="Gene3D" id="3.30.200.20">
    <property type="entry name" value="Phosphorylase Kinase, domain 1"/>
    <property type="match status" value="1"/>
</dbReference>
<dbReference type="InterPro" id="IPR011009">
    <property type="entry name" value="Kinase-like_dom_sf"/>
</dbReference>
<dbReference type="PROSITE" id="PS00107">
    <property type="entry name" value="PROTEIN_KINASE_ATP"/>
    <property type="match status" value="1"/>
</dbReference>
<evidence type="ECO:0000256" key="21">
    <source>
        <dbReference type="SAM" id="MobiDB-lite"/>
    </source>
</evidence>
<keyword evidence="10 20" id="KW-0067">ATP-binding</keyword>
<evidence type="ECO:0000256" key="4">
    <source>
        <dbReference type="ARBA" id="ARBA00022679"/>
    </source>
</evidence>
<evidence type="ECO:0000256" key="15">
    <source>
        <dbReference type="ARBA" id="ARBA00023170"/>
    </source>
</evidence>
<evidence type="ECO:0000256" key="17">
    <source>
        <dbReference type="ARBA" id="ARBA00023319"/>
    </source>
</evidence>
<dbReference type="GO" id="GO:0004714">
    <property type="term" value="F:transmembrane receptor protein tyrosine kinase activity"/>
    <property type="evidence" value="ECO:0007669"/>
    <property type="project" value="UniProtKB-EC"/>
</dbReference>
<dbReference type="AlphaFoldDB" id="A0A3Q0INV1"/>
<evidence type="ECO:0000256" key="12">
    <source>
        <dbReference type="ARBA" id="ARBA00023136"/>
    </source>
</evidence>
<dbReference type="InterPro" id="IPR020635">
    <property type="entry name" value="Tyr_kinase_cat_dom"/>
</dbReference>
<evidence type="ECO:0000256" key="13">
    <source>
        <dbReference type="ARBA" id="ARBA00023137"/>
    </source>
</evidence>
<sequence>MSLTTRSKNTLIVLEKQEYCHGSRSKNAVMVLEARMLSWSKNPAMRRQSEFANIFGFTSRRMGWVMEELAEGHRDNETAVYVKGGDRILLKCFEDTNANVQWYKNGIQVGDSGKRIKLVGRWLKIHKVKQEDAGKYQCLLDEPSKSSEPVWRNVTLNVVTGDFEDTPSPILEVLSLKKDADTDAMENEPDTTQLKRTYAKISKLVGDRVTLVCPGLSTGSGTEVTRQWYRNENLIKRLMTTSPTYVIETASLSDSDNYTCVVSNKVDTVQHHIDLKIYANAKQLPVIVETPTNTTVRERETAVFTCRVSSSVQSEVRWMKLTDIDGNFDPRNHDEEEFDELSSDGNDPYQLQLNNVAPDDEGWYMCYVSYGSGKLAYSKAWLTVLTDDGSTPSSTDGRLPVKWMAPEEGGMNPEVLEIHNVTHEDEGWYTCIAGNSLGVTYASAYLHVVDGEYFDRLSNSLPIPYSPFNYPYRSVERIKEFLYNEVRYPDRHRYVSVHINKKCKPIRLFQKMPIVKIEKCKTKISSSKLTSDSMSMSEYELPLDVHWEFPRQSLNLGQTLGEGAFGKVICAEANGILKQGIITTVAVKMLKEGHSDAEMMDLVSEMEMMKMIGQHINIINLLGVCTQDGPLYVIVEFAPHGNLRDFLRKHRPSSGYESPLGSAYTNGNVLTEKDLISFAYQVANGMHYLQSRKCIHRDLAARNVLVSDNYVLKIADFGLARDVHCQDYYRKTTDGRLPVKWMAPEALFHRLYTHQSDVWSYGILLWEIMTLGGTPYPSVPTVETLFQLLRSGHRMEKPPNCSKEV</sequence>
<dbReference type="SUPFAM" id="SSF56112">
    <property type="entry name" value="Protein kinase-like (PK-like)"/>
    <property type="match status" value="1"/>
</dbReference>
<protein>
    <recommendedName>
        <fullName evidence="2">receptor protein-tyrosine kinase</fullName>
        <ecNumber evidence="2">2.7.10.1</ecNumber>
    </recommendedName>
</protein>
<dbReference type="InterPro" id="IPR003599">
    <property type="entry name" value="Ig_sub"/>
</dbReference>
<dbReference type="InterPro" id="IPR008266">
    <property type="entry name" value="Tyr_kinase_AS"/>
</dbReference>
<comment type="function">
    <text evidence="19">Receptor for basic fibroblast growth factor.</text>
</comment>
<feature type="region of interest" description="Disordered" evidence="21">
    <location>
        <begin position="329"/>
        <end position="348"/>
    </location>
</feature>
<reference evidence="25" key="1">
    <citation type="submission" date="2025-08" db="UniProtKB">
        <authorList>
            <consortium name="RefSeq"/>
        </authorList>
    </citation>
    <scope>IDENTIFICATION</scope>
</reference>
<keyword evidence="12" id="KW-0472">Membrane</keyword>
<dbReference type="InterPro" id="IPR017441">
    <property type="entry name" value="Protein_kinase_ATP_BS"/>
</dbReference>
<evidence type="ECO:0000256" key="14">
    <source>
        <dbReference type="ARBA" id="ARBA00023157"/>
    </source>
</evidence>
<dbReference type="PRINTS" id="PR00109">
    <property type="entry name" value="TYRKINASE"/>
</dbReference>
<dbReference type="InterPro" id="IPR003598">
    <property type="entry name" value="Ig_sub2"/>
</dbReference>
<dbReference type="PaxDb" id="121845-A0A3Q0INV1"/>
<dbReference type="GeneID" id="103524925"/>
<dbReference type="GO" id="GO:0005886">
    <property type="term" value="C:plasma membrane"/>
    <property type="evidence" value="ECO:0007669"/>
    <property type="project" value="TreeGrafter"/>
</dbReference>
<dbReference type="RefSeq" id="XP_026675990.1">
    <property type="nucleotide sequence ID" value="XM_026820189.1"/>
</dbReference>
<keyword evidence="6" id="KW-0732">Signal</keyword>
<keyword evidence="13" id="KW-0829">Tyrosine-protein kinase</keyword>
<dbReference type="InterPro" id="IPR001245">
    <property type="entry name" value="Ser-Thr/Tyr_kinase_cat_dom"/>
</dbReference>
<dbReference type="GO" id="GO:0005524">
    <property type="term" value="F:ATP binding"/>
    <property type="evidence" value="ECO:0007669"/>
    <property type="project" value="UniProtKB-UniRule"/>
</dbReference>
<dbReference type="PANTHER" id="PTHR24416">
    <property type="entry name" value="TYROSINE-PROTEIN KINASE RECEPTOR"/>
    <property type="match status" value="1"/>
</dbReference>
<evidence type="ECO:0000313" key="25">
    <source>
        <dbReference type="RefSeq" id="XP_026675990.1"/>
    </source>
</evidence>
<evidence type="ECO:0000256" key="3">
    <source>
        <dbReference type="ARBA" id="ARBA00022553"/>
    </source>
</evidence>
<dbReference type="GO" id="GO:0043235">
    <property type="term" value="C:receptor complex"/>
    <property type="evidence" value="ECO:0007669"/>
    <property type="project" value="TreeGrafter"/>
</dbReference>
<evidence type="ECO:0000256" key="10">
    <source>
        <dbReference type="ARBA" id="ARBA00022840"/>
    </source>
</evidence>
<gene>
    <name evidence="25" type="primary">LOC103524925</name>
</gene>
<evidence type="ECO:0000256" key="18">
    <source>
        <dbReference type="ARBA" id="ARBA00051243"/>
    </source>
</evidence>
<dbReference type="KEGG" id="dci:103524925"/>
<keyword evidence="7" id="KW-0677">Repeat</keyword>
<proteinExistence type="predicted"/>
<evidence type="ECO:0000256" key="6">
    <source>
        <dbReference type="ARBA" id="ARBA00022729"/>
    </source>
</evidence>
<keyword evidence="24" id="KW-1185">Reference proteome</keyword>
<evidence type="ECO:0000256" key="7">
    <source>
        <dbReference type="ARBA" id="ARBA00022737"/>
    </source>
</evidence>
<evidence type="ECO:0000256" key="2">
    <source>
        <dbReference type="ARBA" id="ARBA00011902"/>
    </source>
</evidence>
<dbReference type="InterPro" id="IPR000719">
    <property type="entry name" value="Prot_kinase_dom"/>
</dbReference>
<dbReference type="CDD" id="cd00096">
    <property type="entry name" value="Ig"/>
    <property type="match status" value="1"/>
</dbReference>
<dbReference type="Pfam" id="PF07714">
    <property type="entry name" value="PK_Tyr_Ser-Thr"/>
    <property type="match status" value="1"/>
</dbReference>
<evidence type="ECO:0000259" key="23">
    <source>
        <dbReference type="PROSITE" id="PS50835"/>
    </source>
</evidence>
<keyword evidence="11" id="KW-1133">Transmembrane helix</keyword>
<keyword evidence="16" id="KW-0325">Glycoprotein</keyword>
<keyword evidence="8 20" id="KW-0547">Nucleotide-binding</keyword>
<feature type="binding site" evidence="20">
    <location>
        <position position="588"/>
    </location>
    <ligand>
        <name>ATP</name>
        <dbReference type="ChEBI" id="CHEBI:30616"/>
    </ligand>
</feature>
<dbReference type="Pfam" id="PF13895">
    <property type="entry name" value="Ig_2"/>
    <property type="match status" value="1"/>
</dbReference>
<dbReference type="FunFam" id="3.30.200.20:FF:000593">
    <property type="entry name" value="Predicted protein"/>
    <property type="match status" value="1"/>
</dbReference>
<comment type="subcellular location">
    <subcellularLocation>
        <location evidence="1">Membrane</location>
        <topology evidence="1">Single-pass membrane protein</topology>
    </subcellularLocation>
</comment>
<keyword evidence="5" id="KW-0812">Transmembrane</keyword>
<evidence type="ECO:0000256" key="19">
    <source>
        <dbReference type="ARBA" id="ARBA00056965"/>
    </source>
</evidence>
<feature type="domain" description="Ig-like" evidence="23">
    <location>
        <begin position="285"/>
        <end position="383"/>
    </location>
</feature>
<dbReference type="Gene3D" id="2.60.40.10">
    <property type="entry name" value="Immunoglobulins"/>
    <property type="match status" value="4"/>
</dbReference>
<dbReference type="GO" id="GO:0007169">
    <property type="term" value="P:cell surface receptor protein tyrosine kinase signaling pathway"/>
    <property type="evidence" value="ECO:0007669"/>
    <property type="project" value="TreeGrafter"/>
</dbReference>
<evidence type="ECO:0000256" key="20">
    <source>
        <dbReference type="PROSITE-ProRule" id="PRU10141"/>
    </source>
</evidence>
<feature type="domain" description="Ig-like" evidence="23">
    <location>
        <begin position="189"/>
        <end position="276"/>
    </location>
</feature>
<dbReference type="PROSITE" id="PS00109">
    <property type="entry name" value="PROTEIN_KINASE_TYR"/>
    <property type="match status" value="1"/>
</dbReference>
<dbReference type="STRING" id="121845.A0A3Q0INV1"/>
<keyword evidence="14" id="KW-1015">Disulfide bond</keyword>
<keyword evidence="3" id="KW-0597">Phosphoprotein</keyword>
<comment type="catalytic activity">
    <reaction evidence="18">
        <text>L-tyrosyl-[protein] + ATP = O-phospho-L-tyrosyl-[protein] + ADP + H(+)</text>
        <dbReference type="Rhea" id="RHEA:10596"/>
        <dbReference type="Rhea" id="RHEA-COMP:10136"/>
        <dbReference type="Rhea" id="RHEA-COMP:20101"/>
        <dbReference type="ChEBI" id="CHEBI:15378"/>
        <dbReference type="ChEBI" id="CHEBI:30616"/>
        <dbReference type="ChEBI" id="CHEBI:46858"/>
        <dbReference type="ChEBI" id="CHEBI:61978"/>
        <dbReference type="ChEBI" id="CHEBI:456216"/>
        <dbReference type="EC" id="2.7.10.1"/>
    </reaction>
</comment>
<dbReference type="SMART" id="SM00408">
    <property type="entry name" value="IGc2"/>
    <property type="match status" value="3"/>
</dbReference>
<dbReference type="Pfam" id="PF13927">
    <property type="entry name" value="Ig_3"/>
    <property type="match status" value="2"/>
</dbReference>
<dbReference type="PROSITE" id="PS50835">
    <property type="entry name" value="IG_LIKE"/>
    <property type="match status" value="3"/>
</dbReference>
<dbReference type="FunFam" id="1.10.510.10:FF:000007">
    <property type="entry name" value="Fibroblast growth factor receptor"/>
    <property type="match status" value="1"/>
</dbReference>
<organism evidence="24 25">
    <name type="scientific">Diaphorina citri</name>
    <name type="common">Asian citrus psyllid</name>
    <dbReference type="NCBI Taxonomy" id="121845"/>
    <lineage>
        <taxon>Eukaryota</taxon>
        <taxon>Metazoa</taxon>
        <taxon>Ecdysozoa</taxon>
        <taxon>Arthropoda</taxon>
        <taxon>Hexapoda</taxon>
        <taxon>Insecta</taxon>
        <taxon>Pterygota</taxon>
        <taxon>Neoptera</taxon>
        <taxon>Paraneoptera</taxon>
        <taxon>Hemiptera</taxon>
        <taxon>Sternorrhyncha</taxon>
        <taxon>Psylloidea</taxon>
        <taxon>Psyllidae</taxon>
        <taxon>Diaphorininae</taxon>
        <taxon>Diaphorina</taxon>
    </lineage>
</organism>
<keyword evidence="4" id="KW-0808">Transferase</keyword>